<evidence type="ECO:0000313" key="4">
    <source>
        <dbReference type="Proteomes" id="UP000693970"/>
    </source>
</evidence>
<keyword evidence="1" id="KW-0333">Golgi apparatus</keyword>
<evidence type="ECO:0000256" key="1">
    <source>
        <dbReference type="RuleBase" id="RU003832"/>
    </source>
</evidence>
<evidence type="ECO:0000313" key="3">
    <source>
        <dbReference type="EMBL" id="KAG7346883.1"/>
    </source>
</evidence>
<dbReference type="Pfam" id="PF00852">
    <property type="entry name" value="Glyco_transf_10"/>
    <property type="match status" value="1"/>
</dbReference>
<dbReference type="InterPro" id="IPR002347">
    <property type="entry name" value="SDR_fam"/>
</dbReference>
<sequence length="897" mass="101002">MTYDNTNKILVSSFEDLTHSILTVSAFIMAFIQRSLKRTIAALVHCLGCHGVPRVRTGSSEMITISMLVNPLHQGTRMTQRLFSSFIAPEPPQSKGVNVFRNIDFSVATERGSEASLRNSDPDAVFVVTGASRGIGLQFVKTLLDTTQGTVVACCRSPDTASRLESFLSSLDDTKRSRIKLLPLDLEKQESIEHAAIEIKDMFDRVDMLLNVAGILGDGKSVPGPERSVAKLERDWMEKTFQVNVIGPVMFSKALAPLMCHSRSRASNKNGSPTQKARPIAVIANLSARVGSISDNGLGGWYSYRMSKAALNQATRTLAIELRRQSVWCISLHPGTTDTDLSKPFQKNVQGGRLFPVEFTVKSLINVIDSMEMENSGGLLLEILGIQLAYICLPPLIRRQILSYGDTWRVNPVKVTQQSSLRESTAPCCIENHPRLDLLLLLLRKAKRHPNEENLVSFPQLPMEQRGSYNRAKQFWPYLCVLLTISLVHVFRLERVVHLFAPSSLSTAEEKPMSENPYYNSNKFTNTKGRIFHCGYEWPISRLFPEYDFRATVWNPNAIPSNSTQHDILVYGMHGPCPSQNVEKILEHEFAGKVLYINGEPIGNVFEMIPKSWILDPDSHPQVQRLYQVGPYPSRPESANKTKHNTFSNNYNKIYNQQSLQVYHMALYLAREIVAREDAGIVSTSGNRRGQNSSLDNPIWQQLVDPSKKPRNLQEYSAVVYLASKCYPHRQRAARQLSMFVPVHHGEICTVSGFNSSRIPSTLLTNRSHFRGNDRIFQRYKYCLTMENVQQKGYITEKLLNAYLGGCLPIYYGTPEVFNVFHSDSFVFYDIDNPHPALELIKALEANNSLYNKMLSTPILRNGNETADHFLSLLPAMAQGSLNRRMRYMMGLPGLSV</sequence>
<dbReference type="PANTHER" id="PTHR43544:SF12">
    <property type="entry name" value="NAD(P)-BINDING ROSSMANN-FOLD SUPERFAMILY PROTEIN"/>
    <property type="match status" value="1"/>
</dbReference>
<keyword evidence="1" id="KW-0328">Glycosyltransferase</keyword>
<comment type="caution">
    <text evidence="3">The sequence shown here is derived from an EMBL/GenBank/DDBJ whole genome shotgun (WGS) entry which is preliminary data.</text>
</comment>
<dbReference type="PANTHER" id="PTHR43544">
    <property type="entry name" value="SHORT-CHAIN DEHYDROGENASE/REDUCTASE"/>
    <property type="match status" value="1"/>
</dbReference>
<keyword evidence="1" id="KW-0808">Transferase</keyword>
<dbReference type="OrthoDB" id="1933717at2759"/>
<comment type="subcellular location">
    <subcellularLocation>
        <location evidence="1">Golgi apparatus</location>
        <location evidence="1">Golgi stack membrane</location>
        <topology evidence="1">Single-pass type II membrane protein</topology>
    </subcellularLocation>
</comment>
<keyword evidence="1" id="KW-0812">Transmembrane</keyword>
<dbReference type="GO" id="GO:0016491">
    <property type="term" value="F:oxidoreductase activity"/>
    <property type="evidence" value="ECO:0007669"/>
    <property type="project" value="TreeGrafter"/>
</dbReference>
<dbReference type="EC" id="2.4.1.-" evidence="1"/>
<comment type="similarity">
    <text evidence="1">Belongs to the glycosyltransferase 10 family.</text>
</comment>
<evidence type="ECO:0000259" key="2">
    <source>
        <dbReference type="Pfam" id="PF00852"/>
    </source>
</evidence>
<keyword evidence="4" id="KW-1185">Reference proteome</keyword>
<proteinExistence type="inferred from homology"/>
<dbReference type="InterPro" id="IPR051468">
    <property type="entry name" value="Fungal_SecMetab_SDRs"/>
</dbReference>
<dbReference type="EMBL" id="JAGRRH010000021">
    <property type="protein sequence ID" value="KAG7346883.1"/>
    <property type="molecule type" value="Genomic_DNA"/>
</dbReference>
<reference evidence="3" key="1">
    <citation type="journal article" date="2021" name="Sci. Rep.">
        <title>Diploid genomic architecture of Nitzschia inconspicua, an elite biomass production diatom.</title>
        <authorList>
            <person name="Oliver A."/>
            <person name="Podell S."/>
            <person name="Pinowska A."/>
            <person name="Traller J.C."/>
            <person name="Smith S.R."/>
            <person name="McClure R."/>
            <person name="Beliaev A."/>
            <person name="Bohutskyi P."/>
            <person name="Hill E.A."/>
            <person name="Rabines A."/>
            <person name="Zheng H."/>
            <person name="Allen L.Z."/>
            <person name="Kuo A."/>
            <person name="Grigoriev I.V."/>
            <person name="Allen A.E."/>
            <person name="Hazlebeck D."/>
            <person name="Allen E.E."/>
        </authorList>
    </citation>
    <scope>NUCLEOTIDE SEQUENCE</scope>
    <source>
        <strain evidence="3">Hildebrandi</strain>
    </source>
</reference>
<dbReference type="Proteomes" id="UP000693970">
    <property type="component" value="Unassembled WGS sequence"/>
</dbReference>
<organism evidence="3 4">
    <name type="scientific">Nitzschia inconspicua</name>
    <dbReference type="NCBI Taxonomy" id="303405"/>
    <lineage>
        <taxon>Eukaryota</taxon>
        <taxon>Sar</taxon>
        <taxon>Stramenopiles</taxon>
        <taxon>Ochrophyta</taxon>
        <taxon>Bacillariophyta</taxon>
        <taxon>Bacillariophyceae</taxon>
        <taxon>Bacillariophycidae</taxon>
        <taxon>Bacillariales</taxon>
        <taxon>Bacillariaceae</taxon>
        <taxon>Nitzschia</taxon>
    </lineage>
</organism>
<protein>
    <recommendedName>
        <fullName evidence="1">Fucosyltransferase</fullName>
        <ecNumber evidence="1">2.4.1.-</ecNumber>
    </recommendedName>
</protein>
<accession>A0A9K3KNA6</accession>
<gene>
    <name evidence="3" type="ORF">IV203_005952</name>
</gene>
<reference evidence="3" key="2">
    <citation type="submission" date="2021-04" db="EMBL/GenBank/DDBJ databases">
        <authorList>
            <person name="Podell S."/>
        </authorList>
    </citation>
    <scope>NUCLEOTIDE SEQUENCE</scope>
    <source>
        <strain evidence="3">Hildebrandi</strain>
    </source>
</reference>
<dbReference type="Pfam" id="PF00106">
    <property type="entry name" value="adh_short"/>
    <property type="match status" value="1"/>
</dbReference>
<name>A0A9K3KNA6_9STRA</name>
<keyword evidence="1" id="KW-0472">Membrane</keyword>
<dbReference type="InterPro" id="IPR055270">
    <property type="entry name" value="Glyco_tran_10_C"/>
</dbReference>
<feature type="domain" description="Fucosyltransferase C-terminal" evidence="2">
    <location>
        <begin position="718"/>
        <end position="853"/>
    </location>
</feature>
<dbReference type="AlphaFoldDB" id="A0A9K3KNA6"/>
<dbReference type="CDD" id="cd05325">
    <property type="entry name" value="carb_red_sniffer_like_SDR_c"/>
    <property type="match status" value="1"/>
</dbReference>
<dbReference type="GO" id="GO:0032580">
    <property type="term" value="C:Golgi cisterna membrane"/>
    <property type="evidence" value="ECO:0007669"/>
    <property type="project" value="UniProtKB-SubCell"/>
</dbReference>
<dbReference type="GO" id="GO:0016757">
    <property type="term" value="F:glycosyltransferase activity"/>
    <property type="evidence" value="ECO:0007669"/>
    <property type="project" value="UniProtKB-UniRule"/>
</dbReference>